<dbReference type="Proteomes" id="UP000887565">
    <property type="component" value="Unplaced"/>
</dbReference>
<reference evidence="2" key="1">
    <citation type="submission" date="2022-11" db="UniProtKB">
        <authorList>
            <consortium name="WormBaseParasite"/>
        </authorList>
    </citation>
    <scope>IDENTIFICATION</scope>
</reference>
<name>A0A915KKN1_ROMCU</name>
<dbReference type="WBParaSite" id="nRc.2.0.1.t39396-RA">
    <property type="protein sequence ID" value="nRc.2.0.1.t39396-RA"/>
    <property type="gene ID" value="nRc.2.0.1.g39396"/>
</dbReference>
<dbReference type="AlphaFoldDB" id="A0A915KKN1"/>
<protein>
    <submittedName>
        <fullName evidence="2">Uncharacterized protein</fullName>
    </submittedName>
</protein>
<keyword evidence="1" id="KW-1185">Reference proteome</keyword>
<organism evidence="1 2">
    <name type="scientific">Romanomermis culicivorax</name>
    <name type="common">Nematode worm</name>
    <dbReference type="NCBI Taxonomy" id="13658"/>
    <lineage>
        <taxon>Eukaryota</taxon>
        <taxon>Metazoa</taxon>
        <taxon>Ecdysozoa</taxon>
        <taxon>Nematoda</taxon>
        <taxon>Enoplea</taxon>
        <taxon>Dorylaimia</taxon>
        <taxon>Mermithida</taxon>
        <taxon>Mermithoidea</taxon>
        <taxon>Mermithidae</taxon>
        <taxon>Romanomermis</taxon>
    </lineage>
</organism>
<evidence type="ECO:0000313" key="1">
    <source>
        <dbReference type="Proteomes" id="UP000887565"/>
    </source>
</evidence>
<accession>A0A915KKN1</accession>
<sequence>MSTLRRLTRNTPSDMIQDMTWYEDMKNLLMFQLAPDCNQMTLKRELASITPEAGEEPVAFLSKTPEYDAAPNKFVSFQPPQANPSPQLQPRTEMLLEQLIQHWKHNRKECQS</sequence>
<evidence type="ECO:0000313" key="2">
    <source>
        <dbReference type="WBParaSite" id="nRc.2.0.1.t39396-RA"/>
    </source>
</evidence>
<proteinExistence type="predicted"/>